<dbReference type="Proteomes" id="UP000651517">
    <property type="component" value="Unassembled WGS sequence"/>
</dbReference>
<evidence type="ECO:0000313" key="1">
    <source>
        <dbReference type="EMBL" id="MBD8019363.1"/>
    </source>
</evidence>
<comment type="caution">
    <text evidence="1">The sequence shown here is derived from an EMBL/GenBank/DDBJ whole genome shotgun (WGS) entry which is preliminary data.</text>
</comment>
<protein>
    <submittedName>
        <fullName evidence="1">Uncharacterized protein</fullName>
    </submittedName>
</protein>
<organism evidence="1 2">
    <name type="scientific">Brevibacterium gallinarum</name>
    <dbReference type="NCBI Taxonomy" id="2762220"/>
    <lineage>
        <taxon>Bacteria</taxon>
        <taxon>Bacillati</taxon>
        <taxon>Actinomycetota</taxon>
        <taxon>Actinomycetes</taxon>
        <taxon>Micrococcales</taxon>
        <taxon>Brevibacteriaceae</taxon>
        <taxon>Brevibacterium</taxon>
    </lineage>
</organism>
<name>A0ABR8WR44_9MICO</name>
<proteinExistence type="predicted"/>
<keyword evidence="2" id="KW-1185">Reference proteome</keyword>
<reference evidence="1 2" key="1">
    <citation type="submission" date="2020-08" db="EMBL/GenBank/DDBJ databases">
        <title>A Genomic Blueprint of the Chicken Gut Microbiome.</title>
        <authorList>
            <person name="Gilroy R."/>
            <person name="Ravi A."/>
            <person name="Getino M."/>
            <person name="Pursley I."/>
            <person name="Horton D.L."/>
            <person name="Alikhan N.-F."/>
            <person name="Baker D."/>
            <person name="Gharbi K."/>
            <person name="Hall N."/>
            <person name="Watson M."/>
            <person name="Adriaenssens E.M."/>
            <person name="Foster-Nyarko E."/>
            <person name="Jarju S."/>
            <person name="Secka A."/>
            <person name="Antonio M."/>
            <person name="Oren A."/>
            <person name="Chaudhuri R."/>
            <person name="La Ragione R.M."/>
            <person name="Hildebrand F."/>
            <person name="Pallen M.J."/>
        </authorList>
    </citation>
    <scope>NUCLEOTIDE SEQUENCE [LARGE SCALE GENOMIC DNA]</scope>
    <source>
        <strain evidence="1 2">Re57</strain>
    </source>
</reference>
<dbReference type="EMBL" id="JACSPY010000001">
    <property type="protein sequence ID" value="MBD8019363.1"/>
    <property type="molecule type" value="Genomic_DNA"/>
</dbReference>
<gene>
    <name evidence="1" type="ORF">H9634_01010</name>
</gene>
<accession>A0ABR8WR44</accession>
<sequence>MGEFIVTLVLAAIWFAAGFANGRLSERKRHARDLAELEMLANLAASASDAGALIAARKGVELEYVVPDEIEVGDRLSFWDRETGQVIEYEAGFNGDTGQQDEREGEWFRHVEC</sequence>
<evidence type="ECO:0000313" key="2">
    <source>
        <dbReference type="Proteomes" id="UP000651517"/>
    </source>
</evidence>
<dbReference type="RefSeq" id="WP_191724966.1">
    <property type="nucleotide sequence ID" value="NZ_JACSPY010000001.1"/>
</dbReference>